<reference evidence="2 3" key="2">
    <citation type="journal article" date="2014" name="BMC Genomics">
        <title>An improved genome of the model marine alga Ostreococcus tauri unfolds by assessing Illumina de novo assemblies.</title>
        <authorList>
            <person name="Blanc-Mathieu R."/>
            <person name="Verhelst B."/>
            <person name="Derelle E."/>
            <person name="Rombauts S."/>
            <person name="Bouget F.Y."/>
            <person name="Carre I."/>
            <person name="Chateau A."/>
            <person name="Eyre-Walker A."/>
            <person name="Grimsley N."/>
            <person name="Moreau H."/>
            <person name="Piegu B."/>
            <person name="Rivals E."/>
            <person name="Schackwitz W."/>
            <person name="Van de Peer Y."/>
            <person name="Piganeau G."/>
        </authorList>
    </citation>
    <scope>NUCLEOTIDE SEQUENCE [LARGE SCALE GENOMIC DNA]</scope>
    <source>
        <strain evidence="3">OTTH 0595 / CCAP 157/2 / RCC745</strain>
    </source>
</reference>
<organism evidence="2 3">
    <name type="scientific">Ostreococcus tauri</name>
    <name type="common">Marine green alga</name>
    <dbReference type="NCBI Taxonomy" id="70448"/>
    <lineage>
        <taxon>Eukaryota</taxon>
        <taxon>Viridiplantae</taxon>
        <taxon>Chlorophyta</taxon>
        <taxon>Mamiellophyceae</taxon>
        <taxon>Mamiellales</taxon>
        <taxon>Bathycoccaceae</taxon>
        <taxon>Ostreococcus</taxon>
    </lineage>
</organism>
<evidence type="ECO:0000256" key="1">
    <source>
        <dbReference type="SAM" id="MobiDB-lite"/>
    </source>
</evidence>
<gene>
    <name evidence="2" type="ORF">OT_ostta05g01950</name>
</gene>
<dbReference type="RefSeq" id="XP_022838982.1">
    <property type="nucleotide sequence ID" value="XM_022984230.1"/>
</dbReference>
<name>A0A090N3D8_OSTTA</name>
<dbReference type="PROSITE" id="PS51257">
    <property type="entry name" value="PROKAR_LIPOPROTEIN"/>
    <property type="match status" value="1"/>
</dbReference>
<feature type="region of interest" description="Disordered" evidence="1">
    <location>
        <begin position="34"/>
        <end position="61"/>
    </location>
</feature>
<sequence>MFAALAKQWPFFTGIGVVGCAIVYTTAGLTEEQKKVSTSTMDARDGARAMEDASGDDRAAR</sequence>
<proteinExistence type="predicted"/>
<dbReference type="KEGG" id="ota:OT_ostta05g01950"/>
<dbReference type="Proteomes" id="UP000009170">
    <property type="component" value="Unassembled WGS sequence"/>
</dbReference>
<feature type="compositionally biased region" description="Basic and acidic residues" evidence="1">
    <location>
        <begin position="42"/>
        <end position="61"/>
    </location>
</feature>
<evidence type="ECO:0000313" key="2">
    <source>
        <dbReference type="EMBL" id="CEF97943.1"/>
    </source>
</evidence>
<dbReference type="AlphaFoldDB" id="A0A090N3D8"/>
<evidence type="ECO:0000313" key="3">
    <source>
        <dbReference type="Proteomes" id="UP000009170"/>
    </source>
</evidence>
<dbReference type="EMBL" id="CAID01000005">
    <property type="protein sequence ID" value="CEF97943.1"/>
    <property type="molecule type" value="Genomic_DNA"/>
</dbReference>
<accession>A0A090N3D8</accession>
<protein>
    <submittedName>
        <fullName evidence="2">Unnamed product</fullName>
    </submittedName>
</protein>
<dbReference type="InParanoid" id="A0A090N3D8"/>
<reference evidence="3" key="1">
    <citation type="journal article" date="2006" name="Proc. Natl. Acad. Sci. U.S.A.">
        <title>Genome analysis of the smallest free-living eukaryote Ostreococcus tauri unveils many unique features.</title>
        <authorList>
            <person name="Derelle E."/>
            <person name="Ferraz C."/>
            <person name="Rombauts S."/>
            <person name="Rouze P."/>
            <person name="Worden A.Z."/>
            <person name="Robbens S."/>
            <person name="Partensky F."/>
            <person name="Degroeve S."/>
            <person name="Echeynie S."/>
            <person name="Cooke R."/>
            <person name="Saeys Y."/>
            <person name="Wuyts J."/>
            <person name="Jabbari K."/>
            <person name="Bowler C."/>
            <person name="Panaud O."/>
            <person name="Piegu B."/>
            <person name="Ball S.G."/>
            <person name="Ral J.-P."/>
            <person name="Bouget F.-Y."/>
            <person name="Piganeau G."/>
            <person name="De Baets B."/>
            <person name="Picard A."/>
            <person name="Delseny M."/>
            <person name="Demaille J."/>
            <person name="Van de Peer Y."/>
            <person name="Moreau H."/>
        </authorList>
    </citation>
    <scope>NUCLEOTIDE SEQUENCE [LARGE SCALE GENOMIC DNA]</scope>
    <source>
        <strain evidence="3">OTTH 0595 / CCAP 157/2 / RCC745</strain>
    </source>
</reference>
<dbReference type="GeneID" id="34945823"/>
<keyword evidence="3" id="KW-1185">Reference proteome</keyword>
<comment type="caution">
    <text evidence="2">The sequence shown here is derived from an EMBL/GenBank/DDBJ whole genome shotgun (WGS) entry which is preliminary data.</text>
</comment>